<dbReference type="Proteomes" id="UP000606974">
    <property type="component" value="Unassembled WGS sequence"/>
</dbReference>
<dbReference type="AlphaFoldDB" id="A0A8H7ALB4"/>
<evidence type="ECO:0000313" key="3">
    <source>
        <dbReference type="EMBL" id="KAF7509479.1"/>
    </source>
</evidence>
<evidence type="ECO:0000259" key="2">
    <source>
        <dbReference type="Pfam" id="PF24476"/>
    </source>
</evidence>
<keyword evidence="4" id="KW-1185">Reference proteome</keyword>
<dbReference type="EMBL" id="JAACFV010000041">
    <property type="protein sequence ID" value="KAF7509479.1"/>
    <property type="molecule type" value="Genomic_DNA"/>
</dbReference>
<sequence length="586" mass="66735">MSGLEIAGILLGTFPLIISGLEHWRDVAKVGGFFWRVRKEYTKCRNDVQFHEILYKRNLKELLLPIMNDAGKVARLVGDPGGKDWSNRALQERLEGRLQESYSLYIEIIHEMNKTAEELRRELSLDKATVQSKLALTEPKKQRQPTSPQPPSKPSKLASAKSKWDYETFRLKFSFSEPMRNKLFDQLKECNELLEKLLSTSDKVSALQNAARANTKQTSTLETAFKKAWKKSDLLFKALQKAWQCSCQQYHFANLRLEHRTHPEICFEVILTFVAPSSQANTPWSWQELQCRQMIGCSFPHKLMKPSTAPQSPPCLPNCSPPPASSPALVRQKRVAFTKPTPAVPKIELGSLVDPIVELCQLLGDKECGKCMGIIGHDDETYHLHPFTKRKRPDQSSPLTLDYILSINFNGYLTRRQRYSIALLLASSVAQLQFTAWLRTGLKKEDIFFFPCEDDDCSVPYHEPFIRQGFPLHHPATSNAEANNCNFYSLGILLMELCFGRRLEDHPFRKRHPAEAGETKQAFDLMAALKWSQSVGDEGGDEYASAVKWCFTGANNANQSWRGEIIKNVIRPLEMCQEHFKTVAVL</sequence>
<dbReference type="PANTHER" id="PTHR35186">
    <property type="entry name" value="ANK_REP_REGION DOMAIN-CONTAINING PROTEIN"/>
    <property type="match status" value="1"/>
</dbReference>
<dbReference type="OrthoDB" id="3565018at2759"/>
<name>A0A8H7ALB4_9EURO</name>
<evidence type="ECO:0000256" key="1">
    <source>
        <dbReference type="SAM" id="MobiDB-lite"/>
    </source>
</evidence>
<feature type="domain" description="DUF7580" evidence="2">
    <location>
        <begin position="228"/>
        <end position="574"/>
    </location>
</feature>
<organism evidence="3 4">
    <name type="scientific">Endocarpon pusillum</name>
    <dbReference type="NCBI Taxonomy" id="364733"/>
    <lineage>
        <taxon>Eukaryota</taxon>
        <taxon>Fungi</taxon>
        <taxon>Dikarya</taxon>
        <taxon>Ascomycota</taxon>
        <taxon>Pezizomycotina</taxon>
        <taxon>Eurotiomycetes</taxon>
        <taxon>Chaetothyriomycetidae</taxon>
        <taxon>Verrucariales</taxon>
        <taxon>Verrucariaceae</taxon>
        <taxon>Endocarpon</taxon>
    </lineage>
</organism>
<evidence type="ECO:0000313" key="4">
    <source>
        <dbReference type="Proteomes" id="UP000606974"/>
    </source>
</evidence>
<comment type="caution">
    <text evidence="3">The sequence shown here is derived from an EMBL/GenBank/DDBJ whole genome shotgun (WGS) entry which is preliminary data.</text>
</comment>
<reference evidence="3" key="1">
    <citation type="submission" date="2020-02" db="EMBL/GenBank/DDBJ databases">
        <authorList>
            <person name="Palmer J.M."/>
        </authorList>
    </citation>
    <scope>NUCLEOTIDE SEQUENCE</scope>
    <source>
        <strain evidence="3">EPUS1.4</strain>
        <tissue evidence="3">Thallus</tissue>
    </source>
</reference>
<dbReference type="PANTHER" id="PTHR35186:SF4">
    <property type="entry name" value="PRION-INHIBITION AND PROPAGATION HELO DOMAIN-CONTAINING PROTEIN"/>
    <property type="match status" value="1"/>
</dbReference>
<protein>
    <recommendedName>
        <fullName evidence="2">DUF7580 domain-containing protein</fullName>
    </recommendedName>
</protein>
<dbReference type="InterPro" id="IPR056002">
    <property type="entry name" value="DUF7580"/>
</dbReference>
<dbReference type="Pfam" id="PF24476">
    <property type="entry name" value="DUF7580"/>
    <property type="match status" value="1"/>
</dbReference>
<proteinExistence type="predicted"/>
<gene>
    <name evidence="3" type="ORF">GJ744_008042</name>
</gene>
<accession>A0A8H7ALB4</accession>
<feature type="region of interest" description="Disordered" evidence="1">
    <location>
        <begin position="134"/>
        <end position="160"/>
    </location>
</feature>